<dbReference type="PANTHER" id="PTHR43214:SF43">
    <property type="entry name" value="TWO-COMPONENT RESPONSE REGULATOR"/>
    <property type="match status" value="1"/>
</dbReference>
<dbReference type="InterPro" id="IPR000792">
    <property type="entry name" value="Tscrpt_reg_LuxR_C"/>
</dbReference>
<keyword evidence="2" id="KW-0597">Phosphoprotein</keyword>
<dbReference type="PROSITE" id="PS50043">
    <property type="entry name" value="HTH_LUXR_2"/>
    <property type="match status" value="1"/>
</dbReference>
<dbReference type="Proteomes" id="UP000598146">
    <property type="component" value="Unassembled WGS sequence"/>
</dbReference>
<reference evidence="5" key="1">
    <citation type="submission" date="2020-11" db="EMBL/GenBank/DDBJ databases">
        <title>Isolation and identification of active actinomycetes.</title>
        <authorList>
            <person name="Sun X."/>
        </authorList>
    </citation>
    <scope>NUCLEOTIDE SEQUENCE</scope>
    <source>
        <strain evidence="5">NEAU-A11</strain>
    </source>
</reference>
<sequence>MISLLVLGPVRVYREVLADALDRHEGVRVIGVTASAAEAADRVRGRPPAVVLADASTGAGVHLIQELFRAGVPARVVALAAPEDEAGVIECARAGVGGFVASEAALREVVAAAHAVVRGEAPCPPRVAATLLRRVSAATPANRDVRAGAGLTAREREILALIDEGLSNKEIASRLFIEVSTVKNHVHNILDKLGARRRSEAAARARAHPRYLRVPG</sequence>
<accession>A0A931CH70</accession>
<evidence type="ECO:0000313" key="6">
    <source>
        <dbReference type="Proteomes" id="UP000598146"/>
    </source>
</evidence>
<dbReference type="GO" id="GO:0003677">
    <property type="term" value="F:DNA binding"/>
    <property type="evidence" value="ECO:0007669"/>
    <property type="project" value="UniProtKB-KW"/>
</dbReference>
<keyword evidence="1" id="KW-0238">DNA-binding</keyword>
<evidence type="ECO:0000259" key="4">
    <source>
        <dbReference type="PROSITE" id="PS50110"/>
    </source>
</evidence>
<feature type="modified residue" description="4-aspartylphosphate" evidence="2">
    <location>
        <position position="54"/>
    </location>
</feature>
<dbReference type="Pfam" id="PF00196">
    <property type="entry name" value="GerE"/>
    <property type="match status" value="1"/>
</dbReference>
<dbReference type="EMBL" id="JADQTO010000012">
    <property type="protein sequence ID" value="MBG0564865.1"/>
    <property type="molecule type" value="Genomic_DNA"/>
</dbReference>
<name>A0A931CH70_9ACTN</name>
<protein>
    <submittedName>
        <fullName evidence="5">Response regulator transcription factor</fullName>
    </submittedName>
</protein>
<dbReference type="InterPro" id="IPR001789">
    <property type="entry name" value="Sig_transdc_resp-reg_receiver"/>
</dbReference>
<dbReference type="PROSITE" id="PS50110">
    <property type="entry name" value="RESPONSE_REGULATORY"/>
    <property type="match status" value="1"/>
</dbReference>
<proteinExistence type="predicted"/>
<dbReference type="GO" id="GO:0006355">
    <property type="term" value="P:regulation of DNA-templated transcription"/>
    <property type="evidence" value="ECO:0007669"/>
    <property type="project" value="InterPro"/>
</dbReference>
<dbReference type="InterPro" id="IPR039420">
    <property type="entry name" value="WalR-like"/>
</dbReference>
<comment type="caution">
    <text evidence="5">The sequence shown here is derived from an EMBL/GenBank/DDBJ whole genome shotgun (WGS) entry which is preliminary data.</text>
</comment>
<evidence type="ECO:0000259" key="3">
    <source>
        <dbReference type="PROSITE" id="PS50043"/>
    </source>
</evidence>
<gene>
    <name evidence="5" type="ORF">I4J89_25780</name>
</gene>
<dbReference type="RefSeq" id="WP_196416634.1">
    <property type="nucleotide sequence ID" value="NZ_JADQTO010000012.1"/>
</dbReference>
<dbReference type="InterPro" id="IPR011006">
    <property type="entry name" value="CheY-like_superfamily"/>
</dbReference>
<organism evidence="5 6">
    <name type="scientific">Actinoplanes aureus</name>
    <dbReference type="NCBI Taxonomy" id="2792083"/>
    <lineage>
        <taxon>Bacteria</taxon>
        <taxon>Bacillati</taxon>
        <taxon>Actinomycetota</taxon>
        <taxon>Actinomycetes</taxon>
        <taxon>Micromonosporales</taxon>
        <taxon>Micromonosporaceae</taxon>
        <taxon>Actinoplanes</taxon>
    </lineage>
</organism>
<dbReference type="Gene3D" id="3.40.50.2300">
    <property type="match status" value="1"/>
</dbReference>
<dbReference type="PANTHER" id="PTHR43214">
    <property type="entry name" value="TWO-COMPONENT RESPONSE REGULATOR"/>
    <property type="match status" value="1"/>
</dbReference>
<evidence type="ECO:0000256" key="1">
    <source>
        <dbReference type="ARBA" id="ARBA00023125"/>
    </source>
</evidence>
<feature type="domain" description="Response regulatory" evidence="4">
    <location>
        <begin position="3"/>
        <end position="117"/>
    </location>
</feature>
<feature type="domain" description="HTH luxR-type" evidence="3">
    <location>
        <begin position="144"/>
        <end position="209"/>
    </location>
</feature>
<dbReference type="PROSITE" id="PS00622">
    <property type="entry name" value="HTH_LUXR_1"/>
    <property type="match status" value="1"/>
</dbReference>
<dbReference type="CDD" id="cd06170">
    <property type="entry name" value="LuxR_C_like"/>
    <property type="match status" value="1"/>
</dbReference>
<dbReference type="SUPFAM" id="SSF46894">
    <property type="entry name" value="C-terminal effector domain of the bipartite response regulators"/>
    <property type="match status" value="1"/>
</dbReference>
<dbReference type="PRINTS" id="PR00038">
    <property type="entry name" value="HTHLUXR"/>
</dbReference>
<evidence type="ECO:0000256" key="2">
    <source>
        <dbReference type="PROSITE-ProRule" id="PRU00169"/>
    </source>
</evidence>
<dbReference type="GO" id="GO:0000160">
    <property type="term" value="P:phosphorelay signal transduction system"/>
    <property type="evidence" value="ECO:0007669"/>
    <property type="project" value="InterPro"/>
</dbReference>
<dbReference type="InterPro" id="IPR016032">
    <property type="entry name" value="Sig_transdc_resp-reg_C-effctor"/>
</dbReference>
<evidence type="ECO:0000313" key="5">
    <source>
        <dbReference type="EMBL" id="MBG0564865.1"/>
    </source>
</evidence>
<dbReference type="SUPFAM" id="SSF52172">
    <property type="entry name" value="CheY-like"/>
    <property type="match status" value="1"/>
</dbReference>
<dbReference type="AlphaFoldDB" id="A0A931CH70"/>
<dbReference type="SMART" id="SM00421">
    <property type="entry name" value="HTH_LUXR"/>
    <property type="match status" value="1"/>
</dbReference>
<keyword evidence="6" id="KW-1185">Reference proteome</keyword>